<dbReference type="InterPro" id="IPR028994">
    <property type="entry name" value="Integrin_alpha_N"/>
</dbReference>
<dbReference type="EMBL" id="PXOT01000024">
    <property type="protein sequence ID" value="PSG89416.1"/>
    <property type="molecule type" value="Genomic_DNA"/>
</dbReference>
<evidence type="ECO:0000256" key="1">
    <source>
        <dbReference type="ARBA" id="ARBA00022729"/>
    </source>
</evidence>
<dbReference type="SUPFAM" id="SSF69318">
    <property type="entry name" value="Integrin alpha N-terminal domain"/>
    <property type="match status" value="2"/>
</dbReference>
<evidence type="ECO:0000259" key="2">
    <source>
        <dbReference type="Pfam" id="PF07593"/>
    </source>
</evidence>
<keyword evidence="4" id="KW-1185">Reference proteome</keyword>
<dbReference type="OrthoDB" id="9816120at2"/>
<proteinExistence type="predicted"/>
<dbReference type="Pfam" id="PF13517">
    <property type="entry name" value="FG-GAP_3"/>
    <property type="match status" value="5"/>
</dbReference>
<dbReference type="Proteomes" id="UP000238430">
    <property type="component" value="Unassembled WGS sequence"/>
</dbReference>
<dbReference type="Gene3D" id="2.130.10.130">
    <property type="entry name" value="Integrin alpha, N-terminal"/>
    <property type="match status" value="3"/>
</dbReference>
<dbReference type="InterPro" id="IPR011519">
    <property type="entry name" value="UnbV_ASPIC"/>
</dbReference>
<evidence type="ECO:0000313" key="4">
    <source>
        <dbReference type="Proteomes" id="UP000238430"/>
    </source>
</evidence>
<evidence type="ECO:0000313" key="3">
    <source>
        <dbReference type="EMBL" id="PSG89416.1"/>
    </source>
</evidence>
<name>A0A2T1NB93_9FLAO</name>
<dbReference type="PANTHER" id="PTHR16026:SF0">
    <property type="entry name" value="CARTILAGE ACIDIC PROTEIN 1"/>
    <property type="match status" value="1"/>
</dbReference>
<comment type="caution">
    <text evidence="3">The sequence shown here is derived from an EMBL/GenBank/DDBJ whole genome shotgun (WGS) entry which is preliminary data.</text>
</comment>
<feature type="domain" description="ASPIC/UnbV" evidence="2">
    <location>
        <begin position="477"/>
        <end position="543"/>
    </location>
</feature>
<dbReference type="InterPro" id="IPR027039">
    <property type="entry name" value="Crtac1"/>
</dbReference>
<sequence>MISENTDHSIINYIYFYNGSGVAAGDINNDGLVDLYFASNQNRNKLYLNKGNFKFEDISESANINSNSSWNTGVTMVDINNDGFLDIYLCSVSGLLDFTGRNELFINNGDGTFTEKAEEFGLDFTGYSTQAYFFDYDKDLDLDVYIVNHAIHTSISHGPASIRSNRTPLVGDVLLRNDNGKFIDVSEEANIYGGANSYGLSASLADFNNDGWDDLYICNDFHEDDYYYINQKDGTFKESLKSAFTATSRFSMGSDAADINADGLQDIITLDMLPKDEKVIKETEGDEAMLNKQSQLKRLGYSNQYSRNMLQINNQNGAYFYDAAIVNNIENTDWSWGPLIADFNNDSHQDIFIANGILRRPNGLDFRKYVANAFKSRSRSDGLEWLFKSINEMPRGEVANEIYQGDSEKLTIKTGQWIDKTPSLSNGAIYADLDNDGDLDIITNNLNDYPYIYKNNTDQSKNSVSLDLKFLKGNKEAIGSKAIVYTNKTRQLKQLFKSRGFLSSTEKKLHFGLNEENKVDSLVIIWPDLKVQTIENPEINTVLNINYSPNRNTSQNYYLKGKTENTVFNNKDIINYKHEEDNFNDFFNQKLIPYKVSTVGPAVAVADVDNNKYEDIFIGGASGKSSKLYLNNGYKLNPKNHNVFEEDIYCEDNSASLFDADGDGDLDLYVGSGINTNRIKKYENDRLYINENNTFKKSTNFPDNYLNTSTVVTYDYDNDGDIDIFIGNLSNPDVFGESTESYILINDGKGNFKKDLNFKLSSKVTDAIWEDFNNDGVKDLIVTCQWDTPKIYLNNNGSLDLIKIPENLNGLWQTAITYDYDHDGDKDILLGNWGLNTRFKATKEKPLHMYFGDFDNNNIKETIIAYNIDGQYYPLNTKDELASQMNVISKRFVQHSDFSLKTVEEVLTPKSVKSAQLFYVDNLKSGILQNNNGSFDQFVPFPVQLQLSPITSFENISIDTKEQILIGGNNLNVTTYHGQYNSLQGYTFYSLDIITPVSNLGIKPFKKQVKSFEKINTKNNKYLLTISNNDKVDCYAVK</sequence>
<dbReference type="PANTHER" id="PTHR16026">
    <property type="entry name" value="CARTILAGE ACIDIC PROTEIN 1"/>
    <property type="match status" value="1"/>
</dbReference>
<dbReference type="InterPro" id="IPR013517">
    <property type="entry name" value="FG-GAP"/>
</dbReference>
<reference evidence="3 4" key="1">
    <citation type="submission" date="2018-03" db="EMBL/GenBank/DDBJ databases">
        <title>Mesoflavibacter sp. HG37 and Mesoflavibacter sp. HG96 sp.nov., two marine bacteria isolated from seawater of Western Pacific Ocean.</title>
        <authorList>
            <person name="Cheng H."/>
            <person name="Wu Y.-H."/>
            <person name="Guo L.-L."/>
            <person name="Xu X.-W."/>
        </authorList>
    </citation>
    <scope>NUCLEOTIDE SEQUENCE [LARGE SCALE GENOMIC DNA]</scope>
    <source>
        <strain evidence="3 4">KCTC 42117</strain>
    </source>
</reference>
<dbReference type="Pfam" id="PF07593">
    <property type="entry name" value="UnbV_ASPIC"/>
    <property type="match status" value="1"/>
</dbReference>
<keyword evidence="1" id="KW-0732">Signal</keyword>
<gene>
    <name evidence="3" type="ORF">C7H61_09955</name>
</gene>
<organism evidence="3 4">
    <name type="scientific">Mesoflavibacter zeaxanthinifaciens subsp. sabulilitoris</name>
    <dbReference type="NCBI Taxonomy" id="1520893"/>
    <lineage>
        <taxon>Bacteria</taxon>
        <taxon>Pseudomonadati</taxon>
        <taxon>Bacteroidota</taxon>
        <taxon>Flavobacteriia</taxon>
        <taxon>Flavobacteriales</taxon>
        <taxon>Flavobacteriaceae</taxon>
        <taxon>Mesoflavibacter</taxon>
    </lineage>
</organism>
<dbReference type="AlphaFoldDB" id="A0A2T1NB93"/>
<protein>
    <recommendedName>
        <fullName evidence="2">ASPIC/UnbV domain-containing protein</fullName>
    </recommendedName>
</protein>
<accession>A0A2T1NB93</accession>